<feature type="compositionally biased region" description="Basic and acidic residues" evidence="1">
    <location>
        <begin position="26"/>
        <end position="35"/>
    </location>
</feature>
<sequence>MRVPGGKNRATVKTDPRRPQAAVRRAGRDELAGAD</sequence>
<proteinExistence type="predicted"/>
<dbReference type="AlphaFoldDB" id="X1SC43"/>
<feature type="region of interest" description="Disordered" evidence="1">
    <location>
        <begin position="1"/>
        <end position="35"/>
    </location>
</feature>
<feature type="non-terminal residue" evidence="2">
    <location>
        <position position="35"/>
    </location>
</feature>
<gene>
    <name evidence="2" type="ORF">S12H4_25168</name>
</gene>
<dbReference type="EMBL" id="BARW01013971">
    <property type="protein sequence ID" value="GAI72970.1"/>
    <property type="molecule type" value="Genomic_DNA"/>
</dbReference>
<accession>X1SC43</accession>
<organism evidence="2">
    <name type="scientific">marine sediment metagenome</name>
    <dbReference type="NCBI Taxonomy" id="412755"/>
    <lineage>
        <taxon>unclassified sequences</taxon>
        <taxon>metagenomes</taxon>
        <taxon>ecological metagenomes</taxon>
    </lineage>
</organism>
<name>X1SC43_9ZZZZ</name>
<comment type="caution">
    <text evidence="2">The sequence shown here is derived from an EMBL/GenBank/DDBJ whole genome shotgun (WGS) entry which is preliminary data.</text>
</comment>
<evidence type="ECO:0000256" key="1">
    <source>
        <dbReference type="SAM" id="MobiDB-lite"/>
    </source>
</evidence>
<evidence type="ECO:0000313" key="2">
    <source>
        <dbReference type="EMBL" id="GAI72970.1"/>
    </source>
</evidence>
<reference evidence="2" key="1">
    <citation type="journal article" date="2014" name="Front. Microbiol.">
        <title>High frequency of phylogenetically diverse reductive dehalogenase-homologous genes in deep subseafloor sedimentary metagenomes.</title>
        <authorList>
            <person name="Kawai M."/>
            <person name="Futagami T."/>
            <person name="Toyoda A."/>
            <person name="Takaki Y."/>
            <person name="Nishi S."/>
            <person name="Hori S."/>
            <person name="Arai W."/>
            <person name="Tsubouchi T."/>
            <person name="Morono Y."/>
            <person name="Uchiyama I."/>
            <person name="Ito T."/>
            <person name="Fujiyama A."/>
            <person name="Inagaki F."/>
            <person name="Takami H."/>
        </authorList>
    </citation>
    <scope>NUCLEOTIDE SEQUENCE</scope>
    <source>
        <strain evidence="2">Expedition CK06-06</strain>
    </source>
</reference>
<protein>
    <submittedName>
        <fullName evidence="2">Uncharacterized protein</fullName>
    </submittedName>
</protein>